<dbReference type="InParanoid" id="A0A423XNQ1"/>
<reference evidence="1 2" key="1">
    <citation type="submission" date="2015-09" db="EMBL/GenBank/DDBJ databases">
        <title>Host preference determinants of Valsa canker pathogens revealed by comparative genomics.</title>
        <authorList>
            <person name="Yin Z."/>
            <person name="Huang L."/>
        </authorList>
    </citation>
    <scope>NUCLEOTIDE SEQUENCE [LARGE SCALE GENOMIC DNA]</scope>
    <source>
        <strain evidence="1 2">SXYLt</strain>
    </source>
</reference>
<keyword evidence="2" id="KW-1185">Reference proteome</keyword>
<dbReference type="Proteomes" id="UP000285146">
    <property type="component" value="Unassembled WGS sequence"/>
</dbReference>
<organism evidence="1 2">
    <name type="scientific">Cytospora leucostoma</name>
    <dbReference type="NCBI Taxonomy" id="1230097"/>
    <lineage>
        <taxon>Eukaryota</taxon>
        <taxon>Fungi</taxon>
        <taxon>Dikarya</taxon>
        <taxon>Ascomycota</taxon>
        <taxon>Pezizomycotina</taxon>
        <taxon>Sordariomycetes</taxon>
        <taxon>Sordariomycetidae</taxon>
        <taxon>Diaporthales</taxon>
        <taxon>Cytosporaceae</taxon>
        <taxon>Cytospora</taxon>
    </lineage>
</organism>
<name>A0A423XNQ1_9PEZI</name>
<dbReference type="EMBL" id="LKEB01000002">
    <property type="protein sequence ID" value="ROW17856.1"/>
    <property type="molecule type" value="Genomic_DNA"/>
</dbReference>
<evidence type="ECO:0000313" key="2">
    <source>
        <dbReference type="Proteomes" id="UP000285146"/>
    </source>
</evidence>
<protein>
    <submittedName>
        <fullName evidence="1">Uncharacterized protein</fullName>
    </submittedName>
</protein>
<evidence type="ECO:0000313" key="1">
    <source>
        <dbReference type="EMBL" id="ROW17856.1"/>
    </source>
</evidence>
<proteinExistence type="predicted"/>
<dbReference type="AlphaFoldDB" id="A0A423XNQ1"/>
<accession>A0A423XNQ1</accession>
<dbReference type="OrthoDB" id="10593042at2759"/>
<gene>
    <name evidence="1" type="ORF">VPNG_00789</name>
</gene>
<sequence>MGCPPIERLTDFPCEPVDPQPSSACVVFRLVLSPAQARLPPSPRQPSIISVNPLERHRDQLLVVGPVPQRLARTLATQRDHIDLPPLVPARIGLTTSIITITTITPTIDIKELLDRDTLGKPPVPADQAAIASPMPETPAQAHALVPAEDDLAAHLADGEVEECAVARVAGQPGVAADDPTWCSTGALGPPAKGAKEGFRVR</sequence>
<comment type="caution">
    <text evidence="1">The sequence shown here is derived from an EMBL/GenBank/DDBJ whole genome shotgun (WGS) entry which is preliminary data.</text>
</comment>